<dbReference type="PANTHER" id="PTHR42800:SF4">
    <property type="entry name" value="INVERTASE 2"/>
    <property type="match status" value="1"/>
</dbReference>
<dbReference type="SUPFAM" id="SSF75005">
    <property type="entry name" value="Arabinanase/levansucrase/invertase"/>
    <property type="match status" value="1"/>
</dbReference>
<dbReference type="InterPro" id="IPR018053">
    <property type="entry name" value="Glyco_hydro_32_AS"/>
</dbReference>
<dbReference type="VEuPathDB" id="FungiDB:SJAG_04301"/>
<evidence type="ECO:0000256" key="4">
    <source>
        <dbReference type="ARBA" id="ARBA00023180"/>
    </source>
</evidence>
<keyword evidence="5 6" id="KW-0326">Glycosidase</keyword>
<reference evidence="10 12" key="1">
    <citation type="journal article" date="2011" name="Science">
        <title>Comparative functional genomics of the fission yeasts.</title>
        <authorList>
            <person name="Rhind N."/>
            <person name="Chen Z."/>
            <person name="Yassour M."/>
            <person name="Thompson D.A."/>
            <person name="Haas B.J."/>
            <person name="Habib N."/>
            <person name="Wapinski I."/>
            <person name="Roy S."/>
            <person name="Lin M.F."/>
            <person name="Heiman D.I."/>
            <person name="Young S.K."/>
            <person name="Furuya K."/>
            <person name="Guo Y."/>
            <person name="Pidoux A."/>
            <person name="Chen H.M."/>
            <person name="Robbertse B."/>
            <person name="Goldberg J.M."/>
            <person name="Aoki K."/>
            <person name="Bayne E.H."/>
            <person name="Berlin A.M."/>
            <person name="Desjardins C.A."/>
            <person name="Dobbs E."/>
            <person name="Dukaj L."/>
            <person name="Fan L."/>
            <person name="FitzGerald M.G."/>
            <person name="French C."/>
            <person name="Gujja S."/>
            <person name="Hansen K."/>
            <person name="Keifenheim D."/>
            <person name="Levin J.Z."/>
            <person name="Mosher R.A."/>
            <person name="Mueller C.A."/>
            <person name="Pfiffner J."/>
            <person name="Priest M."/>
            <person name="Russ C."/>
            <person name="Smialowska A."/>
            <person name="Swoboda P."/>
            <person name="Sykes S.M."/>
            <person name="Vaughn M."/>
            <person name="Vengrova S."/>
            <person name="Yoder R."/>
            <person name="Zeng Q."/>
            <person name="Allshire R."/>
            <person name="Baulcombe D."/>
            <person name="Birren B.W."/>
            <person name="Brown W."/>
            <person name="Ekwall K."/>
            <person name="Kellis M."/>
            <person name="Leatherwood J."/>
            <person name="Levin H."/>
            <person name="Margalit H."/>
            <person name="Martienssen R."/>
            <person name="Nieduszynski C.A."/>
            <person name="Spatafora J.W."/>
            <person name="Friedman N."/>
            <person name="Dalgaard J.Z."/>
            <person name="Baumann P."/>
            <person name="Niki H."/>
            <person name="Regev A."/>
            <person name="Nusbaum C."/>
        </authorList>
    </citation>
    <scope>NUCLEOTIDE SEQUENCE [LARGE SCALE GENOMIC DNA]</scope>
    <source>
        <strain evidence="12">yFS275 / FY16936</strain>
    </source>
</reference>
<dbReference type="RefSeq" id="XP_002175417.1">
    <property type="nucleotide sequence ID" value="XM_002175381.1"/>
</dbReference>
<dbReference type="CDD" id="cd18622">
    <property type="entry name" value="GH32_Inu-like"/>
    <property type="match status" value="1"/>
</dbReference>
<keyword evidence="3 6" id="KW-0378">Hydrolase</keyword>
<dbReference type="InterPro" id="IPR023296">
    <property type="entry name" value="Glyco_hydro_beta-prop_sf"/>
</dbReference>
<keyword evidence="4" id="KW-0325">Glycoprotein</keyword>
<dbReference type="STRING" id="402676.B6K6H0"/>
<dbReference type="Gene3D" id="2.115.10.20">
    <property type="entry name" value="Glycosyl hydrolase domain, family 43"/>
    <property type="match status" value="1"/>
</dbReference>
<evidence type="ECO:0000313" key="12">
    <source>
        <dbReference type="Proteomes" id="UP000001744"/>
    </source>
</evidence>
<dbReference type="SUPFAM" id="SSF49899">
    <property type="entry name" value="Concanavalin A-like lectins/glucanases"/>
    <property type="match status" value="1"/>
</dbReference>
<protein>
    <submittedName>
        <fullName evidence="10">Invertase</fullName>
    </submittedName>
</protein>
<dbReference type="Pfam" id="PF00251">
    <property type="entry name" value="Glyco_hydro_32N"/>
    <property type="match status" value="1"/>
</dbReference>
<evidence type="ECO:0000256" key="7">
    <source>
        <dbReference type="SAM" id="SignalP"/>
    </source>
</evidence>
<sequence length="549" mass="60559">MLAKTFFGSVVSAIASGLYLMGSTASAAPLSKPTVARRDVNATNFPNISTGSVVLGSDNTYVNSSIYDSSLRPQLHFSPATGFMNDPNGLVYANGKWHLFYQYNPAELAAGNQHWGHATLSNGTTILMFSGSAVVDRNNTSGFFNNTSNAEENIVLMFTEHTDYVEQQSLAYTTDGGKTFTKYSGNPVIDIGSTQFRDPKVFWHPETEKWIMVAAHSQDYQIGIFGSKDLKSWDELSRVTRVGYLGYQYECPGLAQVPVEGSDEKRWVLTYSINPGSPLGGSIMEYFVGDFNGTHFVADDAATRFVDTGKDFYAGQMFDNTGDEVIGITWASNWEYTNDVPADHFRSAMTVPRRYKLRSVPVNPMFNDTLLVQEFVNTSAVHDKELFNSPINYSSSMNGAPIAVPTAGAFEFTAEVFVNTTTGLKSNDWAVIDFYSNDTFKSEKLSLGFRPNDGMLYVRRADAQKSWYNPLFTGSSNSFISIPSANSTTKFHGIVDRGVFELLINDGQQSITNTYFLEKGNVIGSVVFSTAHENITFTSASVDSFKSIW</sequence>
<dbReference type="GO" id="GO:1902927">
    <property type="term" value="P:inulin catabolic process"/>
    <property type="evidence" value="ECO:0007669"/>
    <property type="project" value="EnsemblFungi"/>
</dbReference>
<evidence type="ECO:0000256" key="6">
    <source>
        <dbReference type="RuleBase" id="RU362110"/>
    </source>
</evidence>
<evidence type="ECO:0000256" key="3">
    <source>
        <dbReference type="ARBA" id="ARBA00022801"/>
    </source>
</evidence>
<keyword evidence="12" id="KW-1185">Reference proteome</keyword>
<dbReference type="OMA" id="GTEWRHA"/>
<dbReference type="InterPro" id="IPR013148">
    <property type="entry name" value="Glyco_hydro_32_N"/>
</dbReference>
<dbReference type="GO" id="GO:0005737">
    <property type="term" value="C:cytoplasm"/>
    <property type="evidence" value="ECO:0000318"/>
    <property type="project" value="GO_Central"/>
</dbReference>
<gene>
    <name evidence="11" type="primary">inv1</name>
    <name evidence="10" type="ORF">SJAG_04301</name>
</gene>
<evidence type="ECO:0000256" key="1">
    <source>
        <dbReference type="ARBA" id="ARBA00009902"/>
    </source>
</evidence>
<dbReference type="EMBL" id="KE651167">
    <property type="protein sequence ID" value="EEB09124.1"/>
    <property type="molecule type" value="Genomic_DNA"/>
</dbReference>
<organism evidence="10 12">
    <name type="scientific">Schizosaccharomyces japonicus (strain yFS275 / FY16936)</name>
    <name type="common">Fission yeast</name>
    <dbReference type="NCBI Taxonomy" id="402676"/>
    <lineage>
        <taxon>Eukaryota</taxon>
        <taxon>Fungi</taxon>
        <taxon>Dikarya</taxon>
        <taxon>Ascomycota</taxon>
        <taxon>Taphrinomycotina</taxon>
        <taxon>Schizosaccharomycetes</taxon>
        <taxon>Schizosaccharomycetales</taxon>
        <taxon>Schizosaccharomycetaceae</taxon>
        <taxon>Schizosaccharomyces</taxon>
    </lineage>
</organism>
<evidence type="ECO:0000313" key="10">
    <source>
        <dbReference type="EMBL" id="EEB09124.1"/>
    </source>
</evidence>
<evidence type="ECO:0000313" key="11">
    <source>
        <dbReference type="JaponicusDB" id="SJAG_04301"/>
    </source>
</evidence>
<dbReference type="GO" id="GO:0005576">
    <property type="term" value="C:extracellular region"/>
    <property type="evidence" value="ECO:0007669"/>
    <property type="project" value="EnsemblFungi"/>
</dbReference>
<dbReference type="GO" id="GO:0051670">
    <property type="term" value="F:inulinase activity"/>
    <property type="evidence" value="ECO:0007669"/>
    <property type="project" value="EnsemblFungi"/>
</dbReference>
<dbReference type="Proteomes" id="UP000001744">
    <property type="component" value="Unassembled WGS sequence"/>
</dbReference>
<dbReference type="InterPro" id="IPR013189">
    <property type="entry name" value="Glyco_hydro_32_C"/>
</dbReference>
<dbReference type="eggNOG" id="KOG0228">
    <property type="taxonomic scope" value="Eukaryota"/>
</dbReference>
<feature type="domain" description="Glycosyl hydrolase family 32 N-terminal" evidence="8">
    <location>
        <begin position="76"/>
        <end position="358"/>
    </location>
</feature>
<dbReference type="HOGENOM" id="CLU_001528_3_3_1"/>
<evidence type="ECO:0000259" key="8">
    <source>
        <dbReference type="Pfam" id="PF00251"/>
    </source>
</evidence>
<dbReference type="InterPro" id="IPR001362">
    <property type="entry name" value="Glyco_hydro_32"/>
</dbReference>
<dbReference type="InterPro" id="IPR013320">
    <property type="entry name" value="ConA-like_dom_sf"/>
</dbReference>
<evidence type="ECO:0000256" key="5">
    <source>
        <dbReference type="ARBA" id="ARBA00023295"/>
    </source>
</evidence>
<feature type="chain" id="PRO_5002845128" evidence="7">
    <location>
        <begin position="28"/>
        <end position="549"/>
    </location>
</feature>
<dbReference type="GeneID" id="7052563"/>
<dbReference type="PANTHER" id="PTHR42800">
    <property type="entry name" value="EXOINULINASE INUD (AFU_ORTHOLOGUE AFUA_5G00480)"/>
    <property type="match status" value="1"/>
</dbReference>
<evidence type="ECO:0000256" key="2">
    <source>
        <dbReference type="ARBA" id="ARBA00022729"/>
    </source>
</evidence>
<keyword evidence="2 7" id="KW-0732">Signal</keyword>
<dbReference type="GO" id="GO:0034484">
    <property type="term" value="P:raffinose catabolic process"/>
    <property type="evidence" value="ECO:0007669"/>
    <property type="project" value="EnsemblFungi"/>
</dbReference>
<dbReference type="GO" id="GO:0005987">
    <property type="term" value="P:sucrose catabolic process"/>
    <property type="evidence" value="ECO:0000318"/>
    <property type="project" value="GO_Central"/>
</dbReference>
<dbReference type="JaponicusDB" id="SJAG_04301">
    <property type="gene designation" value="inv1"/>
</dbReference>
<name>B6K6H0_SCHJY</name>
<feature type="domain" description="Glycosyl hydrolase family 32 C-terminal" evidence="9">
    <location>
        <begin position="405"/>
        <end position="540"/>
    </location>
</feature>
<dbReference type="Pfam" id="PF08244">
    <property type="entry name" value="Glyco_hydro_32C"/>
    <property type="match status" value="1"/>
</dbReference>
<proteinExistence type="inferred from homology"/>
<dbReference type="SMART" id="SM00640">
    <property type="entry name" value="Glyco_32"/>
    <property type="match status" value="1"/>
</dbReference>
<comment type="similarity">
    <text evidence="1 6">Belongs to the glycosyl hydrolase 32 family.</text>
</comment>
<feature type="signal peptide" evidence="7">
    <location>
        <begin position="1"/>
        <end position="27"/>
    </location>
</feature>
<dbReference type="PROSITE" id="PS00609">
    <property type="entry name" value="GLYCOSYL_HYDROL_F32"/>
    <property type="match status" value="1"/>
</dbReference>
<dbReference type="OrthoDB" id="202537at2759"/>
<dbReference type="GO" id="GO:0004575">
    <property type="term" value="F:sucrose alpha-glucosidase activity"/>
    <property type="evidence" value="ECO:0000318"/>
    <property type="project" value="GO_Central"/>
</dbReference>
<dbReference type="Gene3D" id="2.60.120.560">
    <property type="entry name" value="Exo-inulinase, domain 1"/>
    <property type="match status" value="1"/>
</dbReference>
<accession>B6K6H0</accession>
<dbReference type="AlphaFoldDB" id="B6K6H0"/>
<evidence type="ECO:0000259" key="9">
    <source>
        <dbReference type="Pfam" id="PF08244"/>
    </source>
</evidence>